<evidence type="ECO:0000256" key="3">
    <source>
        <dbReference type="SAM" id="SignalP"/>
    </source>
</evidence>
<evidence type="ECO:0000313" key="5">
    <source>
        <dbReference type="Proteomes" id="UP000198923"/>
    </source>
</evidence>
<keyword evidence="2" id="KW-0472">Membrane</keyword>
<organism evidence="4 5">
    <name type="scientific">Sinosporangium album</name>
    <dbReference type="NCBI Taxonomy" id="504805"/>
    <lineage>
        <taxon>Bacteria</taxon>
        <taxon>Bacillati</taxon>
        <taxon>Actinomycetota</taxon>
        <taxon>Actinomycetes</taxon>
        <taxon>Streptosporangiales</taxon>
        <taxon>Streptosporangiaceae</taxon>
        <taxon>Sinosporangium</taxon>
    </lineage>
</organism>
<keyword evidence="2" id="KW-1133">Transmembrane helix</keyword>
<sequence>MRGGRVLVSSLALGCALSMAATAHASSVIEVDPPERLFEVIGGRITEASGLALSEDGERFYTIPDAGGPAEVYVFGKKGETTAILTLPTRDLNEDWEDIAVVKGKDGRRHIYLADTGDAWFVRRDKGMPNRTEYRLLKFPEPDPSVKGETPVTDVITYTLAYADGGSHNSEAVAVHPRTGQVFFIAKTEKAGAPVRAWSAPATLSQNRTNTLRQIHADLRVQGASGASFSPTGDRLVVRNATHAYVWWIKNSDVAASLRAKPITVELPTQRQGEGIAFTIDGQALLVNSEGSRQAVWKVPLPSEAGAREDTDKQVGASLPPTLAEPAPGTGDNDLLMIIIALVAGTGGLGLLTYHLVRARRTTVS</sequence>
<feature type="transmembrane region" description="Helical" evidence="2">
    <location>
        <begin position="335"/>
        <end position="357"/>
    </location>
</feature>
<keyword evidence="3" id="KW-0732">Signal</keyword>
<evidence type="ECO:0008006" key="6">
    <source>
        <dbReference type="Google" id="ProtNLM"/>
    </source>
</evidence>
<feature type="chain" id="PRO_5011792747" description="Esterase-like activity of phytase" evidence="3">
    <location>
        <begin position="26"/>
        <end position="365"/>
    </location>
</feature>
<name>A0A1G7UFD3_9ACTN</name>
<evidence type="ECO:0000256" key="1">
    <source>
        <dbReference type="SAM" id="MobiDB-lite"/>
    </source>
</evidence>
<gene>
    <name evidence="4" type="ORF">SAMN05421505_104209</name>
</gene>
<evidence type="ECO:0000313" key="4">
    <source>
        <dbReference type="EMBL" id="SDG45480.1"/>
    </source>
</evidence>
<keyword evidence="2" id="KW-0812">Transmembrane</keyword>
<keyword evidence="5" id="KW-1185">Reference proteome</keyword>
<dbReference type="Proteomes" id="UP000198923">
    <property type="component" value="Unassembled WGS sequence"/>
</dbReference>
<dbReference type="STRING" id="504805.SAMN05421505_104209"/>
<dbReference type="EMBL" id="FNCN01000004">
    <property type="protein sequence ID" value="SDG45480.1"/>
    <property type="molecule type" value="Genomic_DNA"/>
</dbReference>
<dbReference type="SUPFAM" id="SSF75011">
    <property type="entry name" value="3-carboxy-cis,cis-mucoante lactonizing enzyme"/>
    <property type="match status" value="1"/>
</dbReference>
<proteinExistence type="predicted"/>
<reference evidence="4 5" key="1">
    <citation type="submission" date="2016-10" db="EMBL/GenBank/DDBJ databases">
        <authorList>
            <person name="de Groot N.N."/>
        </authorList>
    </citation>
    <scope>NUCLEOTIDE SEQUENCE [LARGE SCALE GENOMIC DNA]</scope>
    <source>
        <strain evidence="4 5">CPCC 201354</strain>
    </source>
</reference>
<dbReference type="AlphaFoldDB" id="A0A1G7UFD3"/>
<feature type="region of interest" description="Disordered" evidence="1">
    <location>
        <begin position="303"/>
        <end position="326"/>
    </location>
</feature>
<evidence type="ECO:0000256" key="2">
    <source>
        <dbReference type="SAM" id="Phobius"/>
    </source>
</evidence>
<feature type="signal peptide" evidence="3">
    <location>
        <begin position="1"/>
        <end position="25"/>
    </location>
</feature>
<protein>
    <recommendedName>
        <fullName evidence="6">Esterase-like activity of phytase</fullName>
    </recommendedName>
</protein>
<accession>A0A1G7UFD3</accession>